<keyword evidence="1" id="KW-0472">Membrane</keyword>
<reference evidence="2 3" key="1">
    <citation type="submission" date="2016-11" db="EMBL/GenBank/DDBJ databases">
        <authorList>
            <person name="Jaros S."/>
            <person name="Januszkiewicz K."/>
            <person name="Wedrychowicz H."/>
        </authorList>
    </citation>
    <scope>NUCLEOTIDE SEQUENCE [LARGE SCALE GENOMIC DNA]</scope>
    <source>
        <strain evidence="2 3">DSM 17918</strain>
    </source>
</reference>
<sequence>MLKLIKYELAGRYKYYLGFSIALILLNIYLIMKNDTWSDGLPFVVSFMVGFACFVAVLISGVMLYQRDMYGDTGYLLFTLPQRGYAIAGSKLIISIIEFTLFITLSGVMAFINLLYMHEAKALIDTILQYKISVLYTFIFALLTFIAVLVLSYFSLTISKIAFYNKKYGKILSLVIFLLISYIITKISSYLINLFPYNFNISPFSEIAQRSGVVALSFTVLPINIASTIFQILVYIGLFIVTSYLIDKKIDL</sequence>
<feature type="transmembrane region" description="Helical" evidence="1">
    <location>
        <begin position="12"/>
        <end position="31"/>
    </location>
</feature>
<organism evidence="2 3">
    <name type="scientific">Caldanaerobius fijiensis DSM 17918</name>
    <dbReference type="NCBI Taxonomy" id="1121256"/>
    <lineage>
        <taxon>Bacteria</taxon>
        <taxon>Bacillati</taxon>
        <taxon>Bacillota</taxon>
        <taxon>Clostridia</taxon>
        <taxon>Thermoanaerobacterales</taxon>
        <taxon>Thermoanaerobacteraceae</taxon>
        <taxon>Caldanaerobius</taxon>
    </lineage>
</organism>
<name>A0A1M4TZX3_9THEO</name>
<dbReference type="Proteomes" id="UP000184088">
    <property type="component" value="Unassembled WGS sequence"/>
</dbReference>
<feature type="transmembrane region" description="Helical" evidence="1">
    <location>
        <begin position="213"/>
        <end position="246"/>
    </location>
</feature>
<feature type="transmembrane region" description="Helical" evidence="1">
    <location>
        <begin position="43"/>
        <end position="65"/>
    </location>
</feature>
<evidence type="ECO:0008006" key="4">
    <source>
        <dbReference type="Google" id="ProtNLM"/>
    </source>
</evidence>
<evidence type="ECO:0000256" key="1">
    <source>
        <dbReference type="SAM" id="Phobius"/>
    </source>
</evidence>
<evidence type="ECO:0000313" key="3">
    <source>
        <dbReference type="Proteomes" id="UP000184088"/>
    </source>
</evidence>
<evidence type="ECO:0000313" key="2">
    <source>
        <dbReference type="EMBL" id="SHE50062.1"/>
    </source>
</evidence>
<proteinExistence type="predicted"/>
<gene>
    <name evidence="2" type="ORF">SAMN02746089_00343</name>
</gene>
<feature type="transmembrane region" description="Helical" evidence="1">
    <location>
        <begin position="92"/>
        <end position="116"/>
    </location>
</feature>
<keyword evidence="1" id="KW-0812">Transmembrane</keyword>
<dbReference type="EMBL" id="FQVH01000002">
    <property type="protein sequence ID" value="SHE50062.1"/>
    <property type="molecule type" value="Genomic_DNA"/>
</dbReference>
<feature type="transmembrane region" description="Helical" evidence="1">
    <location>
        <begin position="136"/>
        <end position="159"/>
    </location>
</feature>
<protein>
    <recommendedName>
        <fullName evidence="4">ABC-2 family transporter protein</fullName>
    </recommendedName>
</protein>
<dbReference type="AlphaFoldDB" id="A0A1M4TZX3"/>
<keyword evidence="3" id="KW-1185">Reference proteome</keyword>
<dbReference type="STRING" id="1121256.SAMN02746089_00343"/>
<feature type="transmembrane region" description="Helical" evidence="1">
    <location>
        <begin position="171"/>
        <end position="193"/>
    </location>
</feature>
<dbReference type="OrthoDB" id="9816138at2"/>
<accession>A0A1M4TZX3</accession>
<keyword evidence="1" id="KW-1133">Transmembrane helix</keyword>
<dbReference type="RefSeq" id="WP_073341368.1">
    <property type="nucleotide sequence ID" value="NZ_FQVH01000002.1"/>
</dbReference>